<protein>
    <recommendedName>
        <fullName evidence="5">Ig-like domain repeat protein</fullName>
    </recommendedName>
</protein>
<dbReference type="Pfam" id="PF16640">
    <property type="entry name" value="Big_3_5"/>
    <property type="match status" value="2"/>
</dbReference>
<evidence type="ECO:0008006" key="5">
    <source>
        <dbReference type="Google" id="ProtNLM"/>
    </source>
</evidence>
<feature type="domain" description="Cadherin-like beta-sandwich-like" evidence="1">
    <location>
        <begin position="248"/>
        <end position="296"/>
    </location>
</feature>
<dbReference type="InterPro" id="IPR013783">
    <property type="entry name" value="Ig-like_fold"/>
</dbReference>
<name>A0ABW9XLT4_9BACL</name>
<feature type="domain" description="Bacterial Ig-like" evidence="2">
    <location>
        <begin position="59"/>
        <end position="135"/>
    </location>
</feature>
<dbReference type="EMBL" id="JAAAMV010000002">
    <property type="protein sequence ID" value="NBD23552.1"/>
    <property type="molecule type" value="Genomic_DNA"/>
</dbReference>
<keyword evidence="4" id="KW-1185">Reference proteome</keyword>
<dbReference type="Gene3D" id="2.60.40.10">
    <property type="entry name" value="Immunoglobulins"/>
    <property type="match status" value="2"/>
</dbReference>
<sequence>MGRISASRGNCRLHDCGSGDRRARHSRRLRGRRWLLRQRDARCDAYRKPYSDLYRIQLKPEPVVEGRACRFDATVSSLAEEVDLTGAVDFIDGDDLIGSAPVVDGTAELSVSSLSAGFHMIKAVYNGDNHYEASSYYGEQTVDLKSSSTLLTGNESETQLGDPVTLTAEVSSLDHGTATGSVIFLDGNEQLGQVQLSEGQATYTTSELGVGVHNLNAAYAGDDTFSDSVSDIYSLQVNPRTNAKLSRLKLQGISVEQEFEPNVASYSAAVDNAVGQVTVRAMAEDAKATIAINGLPGTVSPN</sequence>
<accession>A0ABW9XLT4</accession>
<dbReference type="InterPro" id="IPR032109">
    <property type="entry name" value="Big_3_5"/>
</dbReference>
<organism evidence="3 4">
    <name type="scientific">Paenibacillus glycinis</name>
    <dbReference type="NCBI Taxonomy" id="2697035"/>
    <lineage>
        <taxon>Bacteria</taxon>
        <taxon>Bacillati</taxon>
        <taxon>Bacillota</taxon>
        <taxon>Bacilli</taxon>
        <taxon>Bacillales</taxon>
        <taxon>Paenibacillaceae</taxon>
        <taxon>Paenibacillus</taxon>
    </lineage>
</organism>
<evidence type="ECO:0000313" key="4">
    <source>
        <dbReference type="Proteomes" id="UP000665561"/>
    </source>
</evidence>
<evidence type="ECO:0000313" key="3">
    <source>
        <dbReference type="EMBL" id="NBD23552.1"/>
    </source>
</evidence>
<dbReference type="Pfam" id="PF12733">
    <property type="entry name" value="Cadherin-like"/>
    <property type="match status" value="1"/>
</dbReference>
<evidence type="ECO:0000259" key="1">
    <source>
        <dbReference type="Pfam" id="PF12733"/>
    </source>
</evidence>
<proteinExistence type="predicted"/>
<evidence type="ECO:0000259" key="2">
    <source>
        <dbReference type="Pfam" id="PF16640"/>
    </source>
</evidence>
<reference evidence="3 4" key="1">
    <citation type="submission" date="2020-01" db="EMBL/GenBank/DDBJ databases">
        <title>Paenibacillus soybeanensis sp. nov. isolated from the nodules of soybean (Glycine max(L.) Merr).</title>
        <authorList>
            <person name="Wang H."/>
        </authorList>
    </citation>
    <scope>NUCLEOTIDE SEQUENCE [LARGE SCALE GENOMIC DNA]</scope>
    <source>
        <strain evidence="3 4">T1</strain>
    </source>
</reference>
<feature type="domain" description="Bacterial Ig-like" evidence="2">
    <location>
        <begin position="152"/>
        <end position="238"/>
    </location>
</feature>
<dbReference type="Proteomes" id="UP000665561">
    <property type="component" value="Unassembled WGS sequence"/>
</dbReference>
<gene>
    <name evidence="3" type="ORF">GT019_06670</name>
</gene>
<comment type="caution">
    <text evidence="3">The sequence shown here is derived from an EMBL/GenBank/DDBJ whole genome shotgun (WGS) entry which is preliminary data.</text>
</comment>
<dbReference type="InterPro" id="IPR025883">
    <property type="entry name" value="Cadherin-like_domain"/>
</dbReference>